<dbReference type="SUPFAM" id="SSF49899">
    <property type="entry name" value="Concanavalin A-like lectins/glucanases"/>
    <property type="match status" value="1"/>
</dbReference>
<feature type="domain" description="Glycosyl hydrolase family 32 C-terminal" evidence="9">
    <location>
        <begin position="537"/>
        <end position="684"/>
    </location>
</feature>
<protein>
    <recommendedName>
        <fullName evidence="2">beta-fructofuranosidase</fullName>
        <ecNumber evidence="2">3.2.1.26</ecNumber>
    </recommendedName>
</protein>
<keyword evidence="4 6" id="KW-0378">Hydrolase</keyword>
<proteinExistence type="inferred from homology"/>
<accession>A0A397G141</accession>
<dbReference type="SMART" id="SM00640">
    <property type="entry name" value="Glyco_32"/>
    <property type="match status" value="1"/>
</dbReference>
<organism evidence="10 11">
    <name type="scientific">Aspergillus thermomutatus</name>
    <name type="common">Neosartorya pseudofischeri</name>
    <dbReference type="NCBI Taxonomy" id="41047"/>
    <lineage>
        <taxon>Eukaryota</taxon>
        <taxon>Fungi</taxon>
        <taxon>Dikarya</taxon>
        <taxon>Ascomycota</taxon>
        <taxon>Pezizomycotina</taxon>
        <taxon>Eurotiomycetes</taxon>
        <taxon>Eurotiomycetidae</taxon>
        <taxon>Eurotiales</taxon>
        <taxon>Aspergillaceae</taxon>
        <taxon>Aspergillus</taxon>
        <taxon>Aspergillus subgen. Fumigati</taxon>
    </lineage>
</organism>
<dbReference type="Gene3D" id="2.115.10.20">
    <property type="entry name" value="Glycosyl hydrolase domain, family 43"/>
    <property type="match status" value="1"/>
</dbReference>
<evidence type="ECO:0000259" key="8">
    <source>
        <dbReference type="Pfam" id="PF00251"/>
    </source>
</evidence>
<evidence type="ECO:0000256" key="4">
    <source>
        <dbReference type="ARBA" id="ARBA00022801"/>
    </source>
</evidence>
<evidence type="ECO:0000256" key="5">
    <source>
        <dbReference type="ARBA" id="ARBA00023295"/>
    </source>
</evidence>
<evidence type="ECO:0000313" key="11">
    <source>
        <dbReference type="Proteomes" id="UP000215305"/>
    </source>
</evidence>
<dbReference type="Gene3D" id="2.60.120.560">
    <property type="entry name" value="Exo-inulinase, domain 1"/>
    <property type="match status" value="1"/>
</dbReference>
<evidence type="ECO:0000313" key="10">
    <source>
        <dbReference type="EMBL" id="RHZ43789.1"/>
    </source>
</evidence>
<dbReference type="GeneID" id="38122626"/>
<keyword evidence="3 7" id="KW-0732">Signal</keyword>
<evidence type="ECO:0000256" key="6">
    <source>
        <dbReference type="RuleBase" id="RU362110"/>
    </source>
</evidence>
<feature type="chain" id="PRO_5017325726" description="beta-fructofuranosidase" evidence="7">
    <location>
        <begin position="31"/>
        <end position="691"/>
    </location>
</feature>
<dbReference type="InterPro" id="IPR023296">
    <property type="entry name" value="Glyco_hydro_beta-prop_sf"/>
</dbReference>
<dbReference type="AlphaFoldDB" id="A0A397G141"/>
<dbReference type="PANTHER" id="PTHR43101:SF1">
    <property type="entry name" value="BETA-FRUCTOSIDASE"/>
    <property type="match status" value="1"/>
</dbReference>
<evidence type="ECO:0000256" key="1">
    <source>
        <dbReference type="ARBA" id="ARBA00009902"/>
    </source>
</evidence>
<dbReference type="EMBL" id="NKHU02000381">
    <property type="protein sequence ID" value="RHZ43789.1"/>
    <property type="molecule type" value="Genomic_DNA"/>
</dbReference>
<reference evidence="10" key="1">
    <citation type="submission" date="2018-08" db="EMBL/GenBank/DDBJ databases">
        <title>Draft genome sequence of azole-resistant Aspergillus thermomutatus (Neosartorya pseudofischeri) strain HMR AF 39, isolated from a human nasal aspirate.</title>
        <authorList>
            <person name="Parent-Michaud M."/>
            <person name="Dufresne P.J."/>
            <person name="Fournier E."/>
            <person name="Martineau C."/>
            <person name="Moreira S."/>
            <person name="Perkins V."/>
            <person name="De Repentigny L."/>
            <person name="Dufresne S.F."/>
        </authorList>
    </citation>
    <scope>NUCLEOTIDE SEQUENCE [LARGE SCALE GENOMIC DNA]</scope>
    <source>
        <strain evidence="10">HMR AF 39</strain>
    </source>
</reference>
<keyword evidence="11" id="KW-1185">Reference proteome</keyword>
<dbReference type="OrthoDB" id="202537at2759"/>
<dbReference type="SUPFAM" id="SSF75005">
    <property type="entry name" value="Arabinanase/levansucrase/invertase"/>
    <property type="match status" value="1"/>
</dbReference>
<dbReference type="PANTHER" id="PTHR43101">
    <property type="entry name" value="BETA-FRUCTOSIDASE"/>
    <property type="match status" value="1"/>
</dbReference>
<dbReference type="Pfam" id="PF08244">
    <property type="entry name" value="Glyco_hydro_32C"/>
    <property type="match status" value="1"/>
</dbReference>
<dbReference type="RefSeq" id="XP_026609984.1">
    <property type="nucleotide sequence ID" value="XM_026754271.1"/>
</dbReference>
<dbReference type="CDD" id="cd08996">
    <property type="entry name" value="GH32_FFase"/>
    <property type="match status" value="1"/>
</dbReference>
<comment type="similarity">
    <text evidence="1 6">Belongs to the glycosyl hydrolase 32 family.</text>
</comment>
<feature type="signal peptide" evidence="7">
    <location>
        <begin position="1"/>
        <end position="30"/>
    </location>
</feature>
<evidence type="ECO:0000256" key="2">
    <source>
        <dbReference type="ARBA" id="ARBA00012758"/>
    </source>
</evidence>
<comment type="caution">
    <text evidence="10">The sequence shown here is derived from an EMBL/GenBank/DDBJ whole genome shotgun (WGS) entry which is preliminary data.</text>
</comment>
<dbReference type="EC" id="3.2.1.26" evidence="2"/>
<dbReference type="InterPro" id="IPR013320">
    <property type="entry name" value="ConA-like_dom_sf"/>
</dbReference>
<evidence type="ECO:0000256" key="7">
    <source>
        <dbReference type="SAM" id="SignalP"/>
    </source>
</evidence>
<evidence type="ECO:0000259" key="9">
    <source>
        <dbReference type="Pfam" id="PF08244"/>
    </source>
</evidence>
<evidence type="ECO:0000256" key="3">
    <source>
        <dbReference type="ARBA" id="ARBA00022729"/>
    </source>
</evidence>
<dbReference type="STRING" id="41047.A0A397G141"/>
<dbReference type="InterPro" id="IPR013189">
    <property type="entry name" value="Glyco_hydro_32_C"/>
</dbReference>
<dbReference type="InterPro" id="IPR051214">
    <property type="entry name" value="GH32_Enzymes"/>
</dbReference>
<dbReference type="InterPro" id="IPR001362">
    <property type="entry name" value="Glyco_hydro_32"/>
</dbReference>
<dbReference type="VEuPathDB" id="FungiDB:CDV56_100652"/>
<dbReference type="GO" id="GO:0005975">
    <property type="term" value="P:carbohydrate metabolic process"/>
    <property type="evidence" value="ECO:0007669"/>
    <property type="project" value="InterPro"/>
</dbReference>
<gene>
    <name evidence="10" type="ORF">CDV56_100652</name>
</gene>
<keyword evidence="5 6" id="KW-0326">Glycosidase</keyword>
<sequence length="691" mass="74916">MQRQFSNPSRPSAAQILLSLSAVLLPVVSGTPLTKHTKCDRSQYPGPSNPSFETGTLDGWEVLSGTAFGNNSVSSATSYWDGPFNQVGKSFLWGFAQAGDPAVGQLRSSSFKASSFLSFLLGGGYDPVNLYVGLVRDRDGALLLNQTGTNDEALVRITWDTSEWAGQRVHMLVYDNSTASSWGHINLDDVRTGCDALTDSNGLTFHVLGQANQPVANGQPECSLYAADSFRPQFHYTPYQGWINDPAGLIQWNGQHHLFSQFNPAAPLWGPMHWSHAYSDDAVHWKGLPVALYPPNPNSSADSSGRFTGSAVRDDGDQGSLRLIFTDFTDTSLHPGAIPEVVSTAASADGIRFPLSSKNPIIARPPAGSSSGFRDPKVFWDTTDQSWKLVVGSGDSVSGKVQLYRSSDLLSWTYVGVLIEGDGTTGTMWECPNFFPIGDRWALFYGGNGLGWYAIGTYNGTSFTSEKTGLLDAGPDSYAAQWYLDESGRNLAITWMGNWPTSKWPSRVNGWAGQQSITRELFLRSDGGLGQRPIRELDTLSENGKAVTFKNKRVGSTWTVGSLKTVRLQLDVDLATTTASSFSITAFSSSAEEVTITYSVAERTLTLDTTNAGYGQSGTWQATLAVPDDNQLSLDIFIDRSSLEIFAGDGTVMTATIWPRYQESTNIKLTGHSGQVSLESIQLTPLSSSWC</sequence>
<name>A0A397G141_ASPTH</name>
<feature type="domain" description="Glycosyl hydrolase family 32 N-terminal" evidence="8">
    <location>
        <begin position="235"/>
        <end position="533"/>
    </location>
</feature>
<dbReference type="GO" id="GO:0004564">
    <property type="term" value="F:beta-fructofuranosidase activity"/>
    <property type="evidence" value="ECO:0007669"/>
    <property type="project" value="UniProtKB-EC"/>
</dbReference>
<dbReference type="Pfam" id="PF00251">
    <property type="entry name" value="Glyco_hydro_32N"/>
    <property type="match status" value="1"/>
</dbReference>
<dbReference type="Proteomes" id="UP000215305">
    <property type="component" value="Unassembled WGS sequence"/>
</dbReference>
<dbReference type="InterPro" id="IPR013148">
    <property type="entry name" value="Glyco_hydro_32_N"/>
</dbReference>